<gene>
    <name evidence="1" type="ORF">KIH39_22715</name>
</gene>
<organism evidence="1 2">
    <name type="scientific">Telmatocola sphagniphila</name>
    <dbReference type="NCBI Taxonomy" id="1123043"/>
    <lineage>
        <taxon>Bacteria</taxon>
        <taxon>Pseudomonadati</taxon>
        <taxon>Planctomycetota</taxon>
        <taxon>Planctomycetia</taxon>
        <taxon>Gemmatales</taxon>
        <taxon>Gemmataceae</taxon>
    </lineage>
</organism>
<evidence type="ECO:0000313" key="2">
    <source>
        <dbReference type="Proteomes" id="UP000676194"/>
    </source>
</evidence>
<dbReference type="Proteomes" id="UP000676194">
    <property type="component" value="Chromosome"/>
</dbReference>
<reference evidence="1" key="1">
    <citation type="submission" date="2021-05" db="EMBL/GenBank/DDBJ databases">
        <title>Complete genome sequence of the cellulolytic planctomycete Telmatocola sphagniphila SP2T and characterization of the first cellulase from planctomycetes.</title>
        <authorList>
            <person name="Rakitin A.L."/>
            <person name="Beletsky A.V."/>
            <person name="Naumoff D.G."/>
            <person name="Kulichevskaya I.S."/>
            <person name="Mardanov A.V."/>
            <person name="Ravin N.V."/>
            <person name="Dedysh S.N."/>
        </authorList>
    </citation>
    <scope>NUCLEOTIDE SEQUENCE</scope>
    <source>
        <strain evidence="1">SP2T</strain>
    </source>
</reference>
<keyword evidence="2" id="KW-1185">Reference proteome</keyword>
<name>A0A8E6EUR7_9BACT</name>
<dbReference type="KEGG" id="tsph:KIH39_22715"/>
<proteinExistence type="predicted"/>
<protein>
    <submittedName>
        <fullName evidence="1">TIGR02996 domain-containing protein</fullName>
    </submittedName>
</protein>
<dbReference type="AlphaFoldDB" id="A0A8E6EUR7"/>
<sequence>MSDRAAFVRTICEYPDDVAPRLVYADWLDEQGPDERGRDFLSDFIRLQCAEPEHEHFAIGFSETDPNSAHNVPHIFAEKHWNGEESMTWRGIHPIVLGHKPKTPWLIYAVIDFQHWKILDPNLGGRITYRRGFIEELFMPASRFVGCCASIFAKHPIRKVRVNVNPIIGTDGHVYLPQKLPDEIQDRIADRLHPLASTDMLIEEIVVEIISEECVRYGRRKAGLRM</sequence>
<evidence type="ECO:0000313" key="1">
    <source>
        <dbReference type="EMBL" id="QVL31627.1"/>
    </source>
</evidence>
<dbReference type="NCBIfam" id="TIGR02996">
    <property type="entry name" value="rpt_mate_G_obs"/>
    <property type="match status" value="1"/>
</dbReference>
<dbReference type="InterPro" id="IPR014338">
    <property type="entry name" value="CHP02996_rpt-companion-dom"/>
</dbReference>
<dbReference type="EMBL" id="CP074694">
    <property type="protein sequence ID" value="QVL31627.1"/>
    <property type="molecule type" value="Genomic_DNA"/>
</dbReference>
<accession>A0A8E6EUR7</accession>
<dbReference type="RefSeq" id="WP_213495710.1">
    <property type="nucleotide sequence ID" value="NZ_CP074694.1"/>
</dbReference>